<dbReference type="InterPro" id="IPR043128">
    <property type="entry name" value="Rev_trsase/Diguanyl_cyclase"/>
</dbReference>
<accession>A5B3A1</accession>
<dbReference type="EMBL" id="AM445151">
    <property type="protein sequence ID" value="CAN71977.1"/>
    <property type="molecule type" value="Genomic_DNA"/>
</dbReference>
<dbReference type="InterPro" id="IPR050951">
    <property type="entry name" value="Retrovirus_Pol_polyprotein"/>
</dbReference>
<dbReference type="PANTHER" id="PTHR37984">
    <property type="entry name" value="PROTEIN CBG26694"/>
    <property type="match status" value="1"/>
</dbReference>
<dbReference type="PANTHER" id="PTHR37984:SF5">
    <property type="entry name" value="PROTEIN NYNRIN-LIKE"/>
    <property type="match status" value="1"/>
</dbReference>
<name>A5B3A1_VITVI</name>
<reference evidence="1" key="1">
    <citation type="journal article" date="2007" name="PLoS ONE">
        <title>The first genome sequence of an elite grapevine cultivar (Pinot noir Vitis vinifera L.): coping with a highly heterozygous genome.</title>
        <authorList>
            <person name="Velasco R."/>
            <person name="Zharkikh A."/>
            <person name="Troggio M."/>
            <person name="Cartwright D.A."/>
            <person name="Cestaro A."/>
            <person name="Pruss D."/>
            <person name="Pindo M."/>
            <person name="FitzGerald L.M."/>
            <person name="Vezzulli S."/>
            <person name="Reid J."/>
            <person name="Malacarne G."/>
            <person name="Iliev D."/>
            <person name="Coppola G."/>
            <person name="Wardell B."/>
            <person name="Micheletti D."/>
            <person name="Macalma T."/>
            <person name="Facci M."/>
            <person name="Mitchell J.T."/>
            <person name="Perazzolli M."/>
            <person name="Eldredge G."/>
            <person name="Gatto P."/>
            <person name="Oyzerski R."/>
            <person name="Moretto M."/>
            <person name="Gutin N."/>
            <person name="Stefanini M."/>
            <person name="Chen Y."/>
            <person name="Segala C."/>
            <person name="Davenport C."/>
            <person name="Dematte L."/>
            <person name="Mraz A."/>
            <person name="Battilana J."/>
            <person name="Stormo K."/>
            <person name="Costa F."/>
            <person name="Tao Q."/>
            <person name="Si-Ammour A."/>
            <person name="Harkins T."/>
            <person name="Lackey A."/>
            <person name="Perbost C."/>
            <person name="Taillon B."/>
            <person name="Stella A."/>
            <person name="Solovyev V."/>
            <person name="Fawcett J.A."/>
            <person name="Sterck L."/>
            <person name="Vandepoele K."/>
            <person name="Grando S.M."/>
            <person name="Toppo S."/>
            <person name="Moser C."/>
            <person name="Lanchbury J."/>
            <person name="Bogden R."/>
            <person name="Skolnick M."/>
            <person name="Sgaramella V."/>
            <person name="Bhatnagar S.K."/>
            <person name="Fontana P."/>
            <person name="Gutin A."/>
            <person name="Van de Peer Y."/>
            <person name="Salamini F."/>
            <person name="Viola R."/>
        </authorList>
    </citation>
    <scope>NUCLEOTIDE SEQUENCE</scope>
</reference>
<gene>
    <name evidence="1" type="ORF">VITISV_042686</name>
</gene>
<dbReference type="Gene3D" id="3.30.70.270">
    <property type="match status" value="1"/>
</dbReference>
<sequence>MVSTLQIKKGLKCGNVTYIIALVENKADQSIEVPHSVTHIQKEVKDMMPSKFPKELPPRCHIDHKIELPPRTKLPADQVSCRMLPLKLLELRNKTLEEHVNHLRLVFQRLREHELYVKKEKCEFTQRHITFLGRKIEEGLIKIDEAKVQAIKDWHVPSKVTLANYYRRHNVVVDALNQKELAKYVIALSNVISYFNEKIKQATKLDSTYEKMKQQVKEGATKKYWLEIDLLMVKRGQQPTMPLEMFKQKVGGNCPITYKFTRSWQQRLNEACESLEKASRKMKKYADKGRRP</sequence>
<organism evidence="1">
    <name type="scientific">Vitis vinifera</name>
    <name type="common">Grape</name>
    <dbReference type="NCBI Taxonomy" id="29760"/>
    <lineage>
        <taxon>Eukaryota</taxon>
        <taxon>Viridiplantae</taxon>
        <taxon>Streptophyta</taxon>
        <taxon>Embryophyta</taxon>
        <taxon>Tracheophyta</taxon>
        <taxon>Spermatophyta</taxon>
        <taxon>Magnoliopsida</taxon>
        <taxon>eudicotyledons</taxon>
        <taxon>Gunneridae</taxon>
        <taxon>Pentapetalae</taxon>
        <taxon>rosids</taxon>
        <taxon>Vitales</taxon>
        <taxon>Vitaceae</taxon>
        <taxon>Viteae</taxon>
        <taxon>Vitis</taxon>
    </lineage>
</organism>
<dbReference type="InterPro" id="IPR043502">
    <property type="entry name" value="DNA/RNA_pol_sf"/>
</dbReference>
<evidence type="ECO:0000313" key="1">
    <source>
        <dbReference type="EMBL" id="CAN71977.1"/>
    </source>
</evidence>
<protein>
    <submittedName>
        <fullName evidence="1">Uncharacterized protein</fullName>
    </submittedName>
</protein>
<dbReference type="AlphaFoldDB" id="A5B3A1"/>
<dbReference type="SUPFAM" id="SSF56672">
    <property type="entry name" value="DNA/RNA polymerases"/>
    <property type="match status" value="1"/>
</dbReference>
<proteinExistence type="predicted"/>